<dbReference type="InterPro" id="IPR047952">
    <property type="entry name" value="Transpos_IS4"/>
</dbReference>
<comment type="similarity">
    <text evidence="1">Belongs to the transposase 11 family.</text>
</comment>
<dbReference type="GO" id="GO:0006313">
    <property type="term" value="P:DNA transposition"/>
    <property type="evidence" value="ECO:0007669"/>
    <property type="project" value="InterPro"/>
</dbReference>
<dbReference type="PANTHER" id="PTHR33258">
    <property type="entry name" value="TRANSPOSASE INSL FOR INSERTION SEQUENCE ELEMENT IS186A-RELATED"/>
    <property type="match status" value="1"/>
</dbReference>
<comment type="caution">
    <text evidence="6">The sequence shown here is derived from an EMBL/GenBank/DDBJ whole genome shotgun (WGS) entry which is preliminary data.</text>
</comment>
<name>A0A0F9MAZ3_9ZZZZ</name>
<dbReference type="Pfam" id="PF01609">
    <property type="entry name" value="DDE_Tnp_1"/>
    <property type="match status" value="1"/>
</dbReference>
<evidence type="ECO:0000256" key="1">
    <source>
        <dbReference type="ARBA" id="ARBA00010075"/>
    </source>
</evidence>
<evidence type="ECO:0000256" key="2">
    <source>
        <dbReference type="ARBA" id="ARBA00022578"/>
    </source>
</evidence>
<keyword evidence="2" id="KW-0815">Transposition</keyword>
<dbReference type="Gene3D" id="3.90.350.10">
    <property type="entry name" value="Transposase Inhibitor Protein From Tn5, Chain A, domain 1"/>
    <property type="match status" value="1"/>
</dbReference>
<dbReference type="SUPFAM" id="SSF53098">
    <property type="entry name" value="Ribonuclease H-like"/>
    <property type="match status" value="1"/>
</dbReference>
<keyword evidence="3" id="KW-0238">DNA-binding</keyword>
<sequence>MILLSISFVSNSNNANKSKKLKEQDIQKLSILRSFKPLLKHLHGHADCFNRKLHYDQYVSLTLLYFFNPILTALRSIQQASTLKNVQDKLGTKRTSLGSISAAGRIFDPELLTPIISELASQVGSLNMDKRLQDLDMTVVAVDGTLLKALPKMLWALWLDKDHRAAKMHLEFDVLKGTPLRAQVTNANEGEIAKLESALASGKLYCLDAAYAKYSFLDKIIQKSSSFVVRIRDNASYKIIDEHQLSDADRKAGVEFDRTVWLGSEQKRDNLSKPIRIIQIHYYDERALSGYKRKSRVSSKKTFRTKSPEHTLLIATDRMDLPAELVGLIYRYRWQIELFFRWFKCILGCQHLLSLSQNGIKIQVYCALIASLLIRLWTGRKPTKRTFEMICLYFQGWATMDDLMPAACRRHEAYRRA</sequence>
<protein>
    <recommendedName>
        <fullName evidence="5">Transposase IS4-like domain-containing protein</fullName>
    </recommendedName>
</protein>
<proteinExistence type="inferred from homology"/>
<dbReference type="GO" id="GO:0004803">
    <property type="term" value="F:transposase activity"/>
    <property type="evidence" value="ECO:0007669"/>
    <property type="project" value="InterPro"/>
</dbReference>
<accession>A0A0F9MAZ3</accession>
<gene>
    <name evidence="6" type="ORF">LCGC14_1482550</name>
</gene>
<evidence type="ECO:0000256" key="3">
    <source>
        <dbReference type="ARBA" id="ARBA00023125"/>
    </source>
</evidence>
<dbReference type="NCBIfam" id="NF033592">
    <property type="entry name" value="transpos_IS4_1"/>
    <property type="match status" value="1"/>
</dbReference>
<dbReference type="PANTHER" id="PTHR33258:SF1">
    <property type="entry name" value="TRANSPOSASE INSL FOR INSERTION SEQUENCE ELEMENT IS186A-RELATED"/>
    <property type="match status" value="1"/>
</dbReference>
<keyword evidence="4" id="KW-0233">DNA recombination</keyword>
<evidence type="ECO:0000259" key="5">
    <source>
        <dbReference type="Pfam" id="PF01609"/>
    </source>
</evidence>
<dbReference type="AlphaFoldDB" id="A0A0F9MAZ3"/>
<feature type="domain" description="Transposase IS4-like" evidence="5">
    <location>
        <begin position="136"/>
        <end position="373"/>
    </location>
</feature>
<dbReference type="InterPro" id="IPR012337">
    <property type="entry name" value="RNaseH-like_sf"/>
</dbReference>
<dbReference type="EMBL" id="LAZR01010560">
    <property type="protein sequence ID" value="KKM66302.1"/>
    <property type="molecule type" value="Genomic_DNA"/>
</dbReference>
<organism evidence="6">
    <name type="scientific">marine sediment metagenome</name>
    <dbReference type="NCBI Taxonomy" id="412755"/>
    <lineage>
        <taxon>unclassified sequences</taxon>
        <taxon>metagenomes</taxon>
        <taxon>ecological metagenomes</taxon>
    </lineage>
</organism>
<dbReference type="GO" id="GO:0003677">
    <property type="term" value="F:DNA binding"/>
    <property type="evidence" value="ECO:0007669"/>
    <property type="project" value="UniProtKB-KW"/>
</dbReference>
<evidence type="ECO:0000313" key="6">
    <source>
        <dbReference type="EMBL" id="KKM66302.1"/>
    </source>
</evidence>
<dbReference type="InterPro" id="IPR002559">
    <property type="entry name" value="Transposase_11"/>
</dbReference>
<evidence type="ECO:0000256" key="4">
    <source>
        <dbReference type="ARBA" id="ARBA00023172"/>
    </source>
</evidence>
<reference evidence="6" key="1">
    <citation type="journal article" date="2015" name="Nature">
        <title>Complex archaea that bridge the gap between prokaryotes and eukaryotes.</title>
        <authorList>
            <person name="Spang A."/>
            <person name="Saw J.H."/>
            <person name="Jorgensen S.L."/>
            <person name="Zaremba-Niedzwiedzka K."/>
            <person name="Martijn J."/>
            <person name="Lind A.E."/>
            <person name="van Eijk R."/>
            <person name="Schleper C."/>
            <person name="Guy L."/>
            <person name="Ettema T.J."/>
        </authorList>
    </citation>
    <scope>NUCLEOTIDE SEQUENCE</scope>
</reference>